<comment type="caution">
    <text evidence="3">The sequence shown here is derived from an EMBL/GenBank/DDBJ whole genome shotgun (WGS) entry which is preliminary data.</text>
</comment>
<dbReference type="RefSeq" id="WP_378256981.1">
    <property type="nucleotide sequence ID" value="NZ_JBHSJV010000001.1"/>
</dbReference>
<feature type="domain" description="FecR protein" evidence="2">
    <location>
        <begin position="135"/>
        <end position="230"/>
    </location>
</feature>
<keyword evidence="1" id="KW-0472">Membrane</keyword>
<reference evidence="4" key="1">
    <citation type="journal article" date="2019" name="Int. J. Syst. Evol. Microbiol.">
        <title>The Global Catalogue of Microorganisms (GCM) 10K type strain sequencing project: providing services to taxonomists for standard genome sequencing and annotation.</title>
        <authorList>
            <consortium name="The Broad Institute Genomics Platform"/>
            <consortium name="The Broad Institute Genome Sequencing Center for Infectious Disease"/>
            <person name="Wu L."/>
            <person name="Ma J."/>
        </authorList>
    </citation>
    <scope>NUCLEOTIDE SEQUENCE [LARGE SCALE GENOMIC DNA]</scope>
    <source>
        <strain evidence="4">KCTC 42423</strain>
    </source>
</reference>
<dbReference type="Gene3D" id="3.55.50.30">
    <property type="match status" value="1"/>
</dbReference>
<keyword evidence="4" id="KW-1185">Reference proteome</keyword>
<dbReference type="Proteomes" id="UP001597459">
    <property type="component" value="Unassembled WGS sequence"/>
</dbReference>
<proteinExistence type="predicted"/>
<dbReference type="InterPro" id="IPR006860">
    <property type="entry name" value="FecR"/>
</dbReference>
<feature type="transmembrane region" description="Helical" evidence="1">
    <location>
        <begin position="107"/>
        <end position="125"/>
    </location>
</feature>
<evidence type="ECO:0000256" key="1">
    <source>
        <dbReference type="SAM" id="Phobius"/>
    </source>
</evidence>
<sequence length="344" mass="40519">MSYFEIYKEMDFEELVENTEFQSWVYTPSSSNNDFWKGFLKKYPEKQAIVDEAKMFLLSGKSYFEQYDKTHEEIQLELTDVFELANKKLPLSLRSKRKVLFNKRNQHLAIAASFAVLFFLGYFFYKSSYEFNKNYTTDYAEWQTVKLPDASVVELNANSTLKLSKDWKDRDTRKVWLEGEAFFDVEKNLTTHSKFQVIVNDLTIEVLGTEFNVQSRGDLTKVFLKEGKIKLLMNNKEEYLYPGDFITYSSKKQTIISRNKVPQESYTSWRTGTLQMNDTVDKIFKEIENIYGVNIELEDESLYNETRKIGIPMKNLDIVIPILEISLDVEIIKDKNKLIVRQNN</sequence>
<protein>
    <submittedName>
        <fullName evidence="3">FecR family protein</fullName>
    </submittedName>
</protein>
<dbReference type="PANTHER" id="PTHR30273:SF2">
    <property type="entry name" value="PROTEIN FECR"/>
    <property type="match status" value="1"/>
</dbReference>
<organism evidence="3 4">
    <name type="scientific">Aquimarina hainanensis</name>
    <dbReference type="NCBI Taxonomy" id="1578017"/>
    <lineage>
        <taxon>Bacteria</taxon>
        <taxon>Pseudomonadati</taxon>
        <taxon>Bacteroidota</taxon>
        <taxon>Flavobacteriia</taxon>
        <taxon>Flavobacteriales</taxon>
        <taxon>Flavobacteriaceae</taxon>
        <taxon>Aquimarina</taxon>
    </lineage>
</organism>
<accession>A0ABW5N7E6</accession>
<keyword evidence="1" id="KW-0812">Transmembrane</keyword>
<dbReference type="PANTHER" id="PTHR30273">
    <property type="entry name" value="PERIPLASMIC SIGNAL SENSOR AND SIGMA FACTOR ACTIVATOR FECR-RELATED"/>
    <property type="match status" value="1"/>
</dbReference>
<dbReference type="InterPro" id="IPR012373">
    <property type="entry name" value="Ferrdict_sens_TM"/>
</dbReference>
<dbReference type="Gene3D" id="2.60.120.1440">
    <property type="match status" value="1"/>
</dbReference>
<evidence type="ECO:0000313" key="4">
    <source>
        <dbReference type="Proteomes" id="UP001597459"/>
    </source>
</evidence>
<keyword evidence="1" id="KW-1133">Transmembrane helix</keyword>
<evidence type="ECO:0000313" key="3">
    <source>
        <dbReference type="EMBL" id="MFD2591452.1"/>
    </source>
</evidence>
<gene>
    <name evidence="3" type="ORF">ACFSTE_11500</name>
</gene>
<evidence type="ECO:0000259" key="2">
    <source>
        <dbReference type="Pfam" id="PF04773"/>
    </source>
</evidence>
<dbReference type="EMBL" id="JBHULX010000021">
    <property type="protein sequence ID" value="MFD2591452.1"/>
    <property type="molecule type" value="Genomic_DNA"/>
</dbReference>
<dbReference type="Pfam" id="PF04773">
    <property type="entry name" value="FecR"/>
    <property type="match status" value="1"/>
</dbReference>
<name>A0ABW5N7E6_9FLAO</name>